<evidence type="ECO:0000256" key="7">
    <source>
        <dbReference type="ARBA" id="ARBA00022741"/>
    </source>
</evidence>
<dbReference type="InterPro" id="IPR002606">
    <property type="entry name" value="Riboflavin_kinase_bac"/>
</dbReference>
<dbReference type="AlphaFoldDB" id="A0A1W1WJW4"/>
<dbReference type="NCBIfam" id="TIGR00125">
    <property type="entry name" value="cyt_tran_rel"/>
    <property type="match status" value="1"/>
</dbReference>
<evidence type="ECO:0000256" key="1">
    <source>
        <dbReference type="ARBA" id="ARBA00004726"/>
    </source>
</evidence>
<dbReference type="CDD" id="cd02064">
    <property type="entry name" value="FAD_synthetase_N"/>
    <property type="match status" value="1"/>
</dbReference>
<evidence type="ECO:0000256" key="11">
    <source>
        <dbReference type="ARBA" id="ARBA00023268"/>
    </source>
</evidence>
<dbReference type="Gene3D" id="3.40.50.620">
    <property type="entry name" value="HUPs"/>
    <property type="match status" value="1"/>
</dbReference>
<comment type="pathway">
    <text evidence="1 14">Cofactor biosynthesis; FAD biosynthesis; FAD from FMN: step 1/1.</text>
</comment>
<keyword evidence="8 14" id="KW-0418">Kinase</keyword>
<protein>
    <recommendedName>
        <fullName evidence="14">Riboflavin biosynthesis protein</fullName>
    </recommendedName>
    <domain>
        <recommendedName>
            <fullName evidence="14">Riboflavin kinase</fullName>
            <ecNumber evidence="14">2.7.1.26</ecNumber>
        </recommendedName>
        <alternativeName>
            <fullName evidence="14">Flavokinase</fullName>
        </alternativeName>
    </domain>
    <domain>
        <recommendedName>
            <fullName evidence="14">FMN adenylyltransferase</fullName>
            <ecNumber evidence="14">2.7.7.2</ecNumber>
        </recommendedName>
        <alternativeName>
            <fullName evidence="14">FAD pyrophosphorylase</fullName>
        </alternativeName>
        <alternativeName>
            <fullName evidence="14">FAD synthase</fullName>
        </alternativeName>
    </domain>
</protein>
<dbReference type="InterPro" id="IPR004821">
    <property type="entry name" value="Cyt_trans-like"/>
</dbReference>
<dbReference type="InterPro" id="IPR015864">
    <property type="entry name" value="FAD_synthase"/>
</dbReference>
<comment type="catalytic activity">
    <reaction evidence="13 14">
        <text>FMN + ATP + H(+) = FAD + diphosphate</text>
        <dbReference type="Rhea" id="RHEA:17237"/>
        <dbReference type="ChEBI" id="CHEBI:15378"/>
        <dbReference type="ChEBI" id="CHEBI:30616"/>
        <dbReference type="ChEBI" id="CHEBI:33019"/>
        <dbReference type="ChEBI" id="CHEBI:57692"/>
        <dbReference type="ChEBI" id="CHEBI:58210"/>
        <dbReference type="EC" id="2.7.7.2"/>
    </reaction>
</comment>
<dbReference type="GO" id="GO:0008531">
    <property type="term" value="F:riboflavin kinase activity"/>
    <property type="evidence" value="ECO:0007669"/>
    <property type="project" value="UniProtKB-UniRule"/>
</dbReference>
<dbReference type="STRING" id="28034.BFX07_13110"/>
<evidence type="ECO:0000256" key="14">
    <source>
        <dbReference type="PIRNR" id="PIRNR004491"/>
    </source>
</evidence>
<dbReference type="Gene3D" id="2.40.30.30">
    <property type="entry name" value="Riboflavin kinase-like"/>
    <property type="match status" value="1"/>
</dbReference>
<dbReference type="FunFam" id="3.40.50.620:FF:000021">
    <property type="entry name" value="Riboflavin biosynthesis protein"/>
    <property type="match status" value="1"/>
</dbReference>
<sequence>MELLTGPGPGVSTVVIIGNFDGVHLGHQALIHQAKEIGAMHGWPVVALTFDPHPSLVLRPNPPKHYLITPRDLKLHWLDHYGVDFVRVLSFDHNLAMVPPMAFLALEVQQKLQAQAVVVGYNFTFGAGGLGTAETLKQWGAASHVKVRIVEPVNADSVVVSSSAIREHISQRHIDKANELLGHPFSVQSVVYHGEGRGSTIGIPTLNLLPVEQQIMPPFGVYAGYVTIGEANNALLPAVANWGIRPTFGGHKPVLEVHVIDQTLPDLHDNVVRFDFQQALRSEQKFESVDELIRQIHYDVDRARQLL</sequence>
<dbReference type="NCBIfam" id="TIGR00083">
    <property type="entry name" value="ribF"/>
    <property type="match status" value="1"/>
</dbReference>
<evidence type="ECO:0000256" key="5">
    <source>
        <dbReference type="ARBA" id="ARBA00022679"/>
    </source>
</evidence>
<dbReference type="InterPro" id="IPR023468">
    <property type="entry name" value="Riboflavin_kinase"/>
</dbReference>
<dbReference type="PANTHER" id="PTHR22749">
    <property type="entry name" value="RIBOFLAVIN KINASE/FMN ADENYLYLTRANSFERASE"/>
    <property type="match status" value="1"/>
</dbReference>
<evidence type="ECO:0000256" key="8">
    <source>
        <dbReference type="ARBA" id="ARBA00022777"/>
    </source>
</evidence>
<keyword evidence="6 14" id="KW-0548">Nucleotidyltransferase</keyword>
<dbReference type="UniPathway" id="UPA00276">
    <property type="reaction ID" value="UER00406"/>
</dbReference>
<dbReference type="SMART" id="SM00904">
    <property type="entry name" value="Flavokinase"/>
    <property type="match status" value="1"/>
</dbReference>
<dbReference type="GO" id="GO:0003919">
    <property type="term" value="F:FMN adenylyltransferase activity"/>
    <property type="evidence" value="ECO:0007669"/>
    <property type="project" value="UniProtKB-UniRule"/>
</dbReference>
<accession>A0A1W1WJW4</accession>
<keyword evidence="9 14" id="KW-0274">FAD</keyword>
<feature type="domain" description="Riboflavin kinase" evidence="15">
    <location>
        <begin position="180"/>
        <end position="307"/>
    </location>
</feature>
<dbReference type="InterPro" id="IPR014729">
    <property type="entry name" value="Rossmann-like_a/b/a_fold"/>
</dbReference>
<dbReference type="SUPFAM" id="SSF82114">
    <property type="entry name" value="Riboflavin kinase-like"/>
    <property type="match status" value="1"/>
</dbReference>
<evidence type="ECO:0000256" key="2">
    <source>
        <dbReference type="ARBA" id="ARBA00005201"/>
    </source>
</evidence>
<comment type="similarity">
    <text evidence="14">Belongs to the ribF family.</text>
</comment>
<evidence type="ECO:0000256" key="12">
    <source>
        <dbReference type="ARBA" id="ARBA00047880"/>
    </source>
</evidence>
<keyword evidence="11" id="KW-0511">Multifunctional enzyme</keyword>
<evidence type="ECO:0000256" key="13">
    <source>
        <dbReference type="ARBA" id="ARBA00049494"/>
    </source>
</evidence>
<reference evidence="17" key="1">
    <citation type="submission" date="2017-04" db="EMBL/GenBank/DDBJ databases">
        <authorList>
            <person name="Varghese N."/>
            <person name="Submissions S."/>
        </authorList>
    </citation>
    <scope>NUCLEOTIDE SEQUENCE [LARGE SCALE GENOMIC DNA]</scope>
    <source>
        <strain evidence="17">DSM 9293</strain>
    </source>
</reference>
<proteinExistence type="inferred from homology"/>
<evidence type="ECO:0000313" key="17">
    <source>
        <dbReference type="Proteomes" id="UP000192660"/>
    </source>
</evidence>
<evidence type="ECO:0000313" key="16">
    <source>
        <dbReference type="EMBL" id="SMC06604.1"/>
    </source>
</evidence>
<keyword evidence="4 14" id="KW-0288">FMN</keyword>
<evidence type="ECO:0000256" key="9">
    <source>
        <dbReference type="ARBA" id="ARBA00022827"/>
    </source>
</evidence>
<dbReference type="RefSeq" id="WP_020373060.1">
    <property type="nucleotide sequence ID" value="NZ_FWWY01000001.1"/>
</dbReference>
<dbReference type="GO" id="GO:0009231">
    <property type="term" value="P:riboflavin biosynthetic process"/>
    <property type="evidence" value="ECO:0007669"/>
    <property type="project" value="InterPro"/>
</dbReference>
<dbReference type="EC" id="2.7.1.26" evidence="14"/>
<dbReference type="GO" id="GO:0005524">
    <property type="term" value="F:ATP binding"/>
    <property type="evidence" value="ECO:0007669"/>
    <property type="project" value="UniProtKB-UniRule"/>
</dbReference>
<evidence type="ECO:0000256" key="3">
    <source>
        <dbReference type="ARBA" id="ARBA00022630"/>
    </source>
</evidence>
<dbReference type="GO" id="GO:0006747">
    <property type="term" value="P:FAD biosynthetic process"/>
    <property type="evidence" value="ECO:0007669"/>
    <property type="project" value="UniProtKB-UniRule"/>
</dbReference>
<dbReference type="EMBL" id="FWWY01000001">
    <property type="protein sequence ID" value="SMC06604.1"/>
    <property type="molecule type" value="Genomic_DNA"/>
</dbReference>
<evidence type="ECO:0000256" key="10">
    <source>
        <dbReference type="ARBA" id="ARBA00022840"/>
    </source>
</evidence>
<dbReference type="PIRSF" id="PIRSF004491">
    <property type="entry name" value="FAD_Synth"/>
    <property type="match status" value="1"/>
</dbReference>
<evidence type="ECO:0000256" key="4">
    <source>
        <dbReference type="ARBA" id="ARBA00022643"/>
    </source>
</evidence>
<gene>
    <name evidence="16" type="ORF">SAMN00768000_2907</name>
</gene>
<comment type="pathway">
    <text evidence="2 14">Cofactor biosynthesis; FMN biosynthesis; FMN from riboflavin (ATP route): step 1/1.</text>
</comment>
<dbReference type="EC" id="2.7.7.2" evidence="14"/>
<dbReference type="SUPFAM" id="SSF52374">
    <property type="entry name" value="Nucleotidylyl transferase"/>
    <property type="match status" value="1"/>
</dbReference>
<dbReference type="GO" id="GO:0009398">
    <property type="term" value="P:FMN biosynthetic process"/>
    <property type="evidence" value="ECO:0007669"/>
    <property type="project" value="UniProtKB-UniRule"/>
</dbReference>
<evidence type="ECO:0000256" key="6">
    <source>
        <dbReference type="ARBA" id="ARBA00022695"/>
    </source>
</evidence>
<keyword evidence="3 14" id="KW-0285">Flavoprotein</keyword>
<keyword evidence="17" id="KW-1185">Reference proteome</keyword>
<keyword evidence="7 14" id="KW-0547">Nucleotide-binding</keyword>
<name>A0A1W1WJW4_SULTA</name>
<dbReference type="Proteomes" id="UP000192660">
    <property type="component" value="Unassembled WGS sequence"/>
</dbReference>
<comment type="catalytic activity">
    <reaction evidence="12 14">
        <text>riboflavin + ATP = FMN + ADP + H(+)</text>
        <dbReference type="Rhea" id="RHEA:14357"/>
        <dbReference type="ChEBI" id="CHEBI:15378"/>
        <dbReference type="ChEBI" id="CHEBI:30616"/>
        <dbReference type="ChEBI" id="CHEBI:57986"/>
        <dbReference type="ChEBI" id="CHEBI:58210"/>
        <dbReference type="ChEBI" id="CHEBI:456216"/>
        <dbReference type="EC" id="2.7.1.26"/>
    </reaction>
</comment>
<dbReference type="InterPro" id="IPR023465">
    <property type="entry name" value="Riboflavin_kinase_dom_sf"/>
</dbReference>
<keyword evidence="10 14" id="KW-0067">ATP-binding</keyword>
<keyword evidence="5 14" id="KW-0808">Transferase</keyword>
<evidence type="ECO:0000259" key="15">
    <source>
        <dbReference type="SMART" id="SM00904"/>
    </source>
</evidence>
<dbReference type="Pfam" id="PF01687">
    <property type="entry name" value="Flavokinase"/>
    <property type="match status" value="1"/>
</dbReference>
<dbReference type="InterPro" id="IPR015865">
    <property type="entry name" value="Riboflavin_kinase_bac/euk"/>
</dbReference>
<dbReference type="Pfam" id="PF06574">
    <property type="entry name" value="FAD_syn"/>
    <property type="match status" value="1"/>
</dbReference>
<dbReference type="PANTHER" id="PTHR22749:SF6">
    <property type="entry name" value="RIBOFLAVIN KINASE"/>
    <property type="match status" value="1"/>
</dbReference>
<organism evidence="16 17">
    <name type="scientific">Sulfobacillus thermosulfidooxidans (strain DSM 9293 / VKM B-1269 / AT-1)</name>
    <dbReference type="NCBI Taxonomy" id="929705"/>
    <lineage>
        <taxon>Bacteria</taxon>
        <taxon>Bacillati</taxon>
        <taxon>Bacillota</taxon>
        <taxon>Clostridia</taxon>
        <taxon>Eubacteriales</taxon>
        <taxon>Clostridiales Family XVII. Incertae Sedis</taxon>
        <taxon>Sulfobacillus</taxon>
    </lineage>
</organism>
<dbReference type="UniPathway" id="UPA00277">
    <property type="reaction ID" value="UER00407"/>
</dbReference>